<feature type="region of interest" description="Disordered" evidence="3">
    <location>
        <begin position="1"/>
        <end position="25"/>
    </location>
</feature>
<dbReference type="STRING" id="243061.AWC25_17670"/>
<dbReference type="SUPFAM" id="SSF54637">
    <property type="entry name" value="Thioesterase/thiol ester dehydrase-isomerase"/>
    <property type="match status" value="1"/>
</dbReference>
<keyword evidence="2" id="KW-0378">Hydrolase</keyword>
<proteinExistence type="inferred from homology"/>
<dbReference type="Gene3D" id="3.10.129.10">
    <property type="entry name" value="Hotdog Thioesterase"/>
    <property type="match status" value="1"/>
</dbReference>
<organism evidence="5 6">
    <name type="scientific">Mycobacterium sherrisii</name>
    <dbReference type="NCBI Taxonomy" id="243061"/>
    <lineage>
        <taxon>Bacteria</taxon>
        <taxon>Bacillati</taxon>
        <taxon>Actinomycetota</taxon>
        <taxon>Actinomycetes</taxon>
        <taxon>Mycobacteriales</taxon>
        <taxon>Mycobacteriaceae</taxon>
        <taxon>Mycobacterium</taxon>
        <taxon>Mycobacterium simiae complex</taxon>
    </lineage>
</organism>
<dbReference type="InterPro" id="IPR006683">
    <property type="entry name" value="Thioestr_dom"/>
</dbReference>
<evidence type="ECO:0000313" key="5">
    <source>
        <dbReference type="EMBL" id="ODR07313.1"/>
    </source>
</evidence>
<dbReference type="InterPro" id="IPR003736">
    <property type="entry name" value="PAAI_dom"/>
</dbReference>
<dbReference type="RefSeq" id="WP_069400078.1">
    <property type="nucleotide sequence ID" value="NZ_JACKTB010000087.1"/>
</dbReference>
<protein>
    <submittedName>
        <fullName evidence="5">Aromatic compound degradation protein PaaI</fullName>
    </submittedName>
</protein>
<dbReference type="Proteomes" id="UP000094224">
    <property type="component" value="Unassembled WGS sequence"/>
</dbReference>
<evidence type="ECO:0000256" key="3">
    <source>
        <dbReference type="SAM" id="MobiDB-lite"/>
    </source>
</evidence>
<dbReference type="NCBIfam" id="TIGR00369">
    <property type="entry name" value="unchar_dom_1"/>
    <property type="match status" value="1"/>
</dbReference>
<evidence type="ECO:0000313" key="6">
    <source>
        <dbReference type="Proteomes" id="UP000094224"/>
    </source>
</evidence>
<comment type="caution">
    <text evidence="5">The sequence shown here is derived from an EMBL/GenBank/DDBJ whole genome shotgun (WGS) entry which is preliminary data.</text>
</comment>
<comment type="similarity">
    <text evidence="1">Belongs to the thioesterase PaaI family.</text>
</comment>
<sequence>MPLPHVSRSAVPGAPSWGAQQSRTVTWRDPVATQSAAASMSGLAYWQAVADGQLPAPPMAELLRTSVVAVEQGRITFCCSPDASMYNPLGMVHGGTVCTLLDTAAACALHTTLPLGVGYTSVEIKVNYLKPVTVDSGPLTAVGSVVKAGSRIGFAEGEVTDAAGKLIATASTTLLISELPR</sequence>
<dbReference type="InterPro" id="IPR029069">
    <property type="entry name" value="HotDog_dom_sf"/>
</dbReference>
<evidence type="ECO:0000256" key="2">
    <source>
        <dbReference type="ARBA" id="ARBA00022801"/>
    </source>
</evidence>
<evidence type="ECO:0000259" key="4">
    <source>
        <dbReference type="Pfam" id="PF03061"/>
    </source>
</evidence>
<name>A0A1E3T0H6_9MYCO</name>
<dbReference type="GO" id="GO:0047617">
    <property type="term" value="F:fatty acyl-CoA hydrolase activity"/>
    <property type="evidence" value="ECO:0007669"/>
    <property type="project" value="InterPro"/>
</dbReference>
<gene>
    <name evidence="5" type="ORF">BHQ21_09210</name>
</gene>
<dbReference type="CDD" id="cd03443">
    <property type="entry name" value="PaaI_thioesterase"/>
    <property type="match status" value="1"/>
</dbReference>
<dbReference type="AlphaFoldDB" id="A0A1E3T0H6"/>
<feature type="domain" description="Thioesterase" evidence="4">
    <location>
        <begin position="90"/>
        <end position="167"/>
    </location>
</feature>
<dbReference type="EMBL" id="MIHC01000013">
    <property type="protein sequence ID" value="ODR07313.1"/>
    <property type="molecule type" value="Genomic_DNA"/>
</dbReference>
<keyword evidence="6" id="KW-1185">Reference proteome</keyword>
<reference evidence="6" key="1">
    <citation type="submission" date="2016-09" db="EMBL/GenBank/DDBJ databases">
        <authorList>
            <person name="Greninger A.L."/>
            <person name="Jerome K.R."/>
            <person name="Mcnair B."/>
            <person name="Wallis C."/>
            <person name="Fang F."/>
        </authorList>
    </citation>
    <scope>NUCLEOTIDE SEQUENCE [LARGE SCALE GENOMIC DNA]</scope>
    <source>
        <strain evidence="6">BC1_M4</strain>
    </source>
</reference>
<dbReference type="InterPro" id="IPR039298">
    <property type="entry name" value="ACOT13"/>
</dbReference>
<dbReference type="OrthoDB" id="9813282at2"/>
<accession>A0A1E3T0H6</accession>
<dbReference type="Pfam" id="PF03061">
    <property type="entry name" value="4HBT"/>
    <property type="match status" value="1"/>
</dbReference>
<evidence type="ECO:0000256" key="1">
    <source>
        <dbReference type="ARBA" id="ARBA00008324"/>
    </source>
</evidence>
<dbReference type="PANTHER" id="PTHR21660:SF1">
    <property type="entry name" value="ACYL-COENZYME A THIOESTERASE 13"/>
    <property type="match status" value="1"/>
</dbReference>
<dbReference type="PANTHER" id="PTHR21660">
    <property type="entry name" value="THIOESTERASE SUPERFAMILY MEMBER-RELATED"/>
    <property type="match status" value="1"/>
</dbReference>